<comment type="caution">
    <text evidence="1">The sequence shown here is derived from an EMBL/GenBank/DDBJ whole genome shotgun (WGS) entry which is preliminary data.</text>
</comment>
<evidence type="ECO:0000313" key="2">
    <source>
        <dbReference type="Proteomes" id="UP001497623"/>
    </source>
</evidence>
<reference evidence="1 2" key="1">
    <citation type="submission" date="2024-05" db="EMBL/GenBank/DDBJ databases">
        <authorList>
            <person name="Wallberg A."/>
        </authorList>
    </citation>
    <scope>NUCLEOTIDE SEQUENCE [LARGE SCALE GENOMIC DNA]</scope>
</reference>
<dbReference type="EMBL" id="CAXKWB010004676">
    <property type="protein sequence ID" value="CAL4074791.1"/>
    <property type="molecule type" value="Genomic_DNA"/>
</dbReference>
<evidence type="ECO:0000313" key="1">
    <source>
        <dbReference type="EMBL" id="CAL4074791.1"/>
    </source>
</evidence>
<accession>A0AAV2Q7R0</accession>
<gene>
    <name evidence="1" type="ORF">MNOR_LOCUS9606</name>
</gene>
<organism evidence="1 2">
    <name type="scientific">Meganyctiphanes norvegica</name>
    <name type="common">Northern krill</name>
    <name type="synonym">Thysanopoda norvegica</name>
    <dbReference type="NCBI Taxonomy" id="48144"/>
    <lineage>
        <taxon>Eukaryota</taxon>
        <taxon>Metazoa</taxon>
        <taxon>Ecdysozoa</taxon>
        <taxon>Arthropoda</taxon>
        <taxon>Crustacea</taxon>
        <taxon>Multicrustacea</taxon>
        <taxon>Malacostraca</taxon>
        <taxon>Eumalacostraca</taxon>
        <taxon>Eucarida</taxon>
        <taxon>Euphausiacea</taxon>
        <taxon>Euphausiidae</taxon>
        <taxon>Meganyctiphanes</taxon>
    </lineage>
</organism>
<sequence length="117" mass="13399">EPGVNMKLDDATCFSTSPSYKRKCEFDYMDRRAKRPLIEPRLIYDVDVLQARVQQSRTTTQVTSRRSSHAIAYPVNCDPIDGVAPNIHAMQVNRTNCSRCMQGEPGHFRHILENQSM</sequence>
<name>A0AAV2Q7R0_MEGNR</name>
<proteinExistence type="predicted"/>
<dbReference type="AlphaFoldDB" id="A0AAV2Q7R0"/>
<feature type="non-terminal residue" evidence="1">
    <location>
        <position position="1"/>
    </location>
</feature>
<protein>
    <submittedName>
        <fullName evidence="1">Uncharacterized protein</fullName>
    </submittedName>
</protein>
<dbReference type="Proteomes" id="UP001497623">
    <property type="component" value="Unassembled WGS sequence"/>
</dbReference>
<keyword evidence="2" id="KW-1185">Reference proteome</keyword>